<dbReference type="Proteomes" id="UP000183253">
    <property type="component" value="Unassembled WGS sequence"/>
</dbReference>
<evidence type="ECO:0000313" key="3">
    <source>
        <dbReference type="EMBL" id="SEB00132.1"/>
    </source>
</evidence>
<organism evidence="3 4">
    <name type="scientific">Alistipes timonensis JC136</name>
    <dbReference type="NCBI Taxonomy" id="1033731"/>
    <lineage>
        <taxon>Bacteria</taxon>
        <taxon>Pseudomonadati</taxon>
        <taxon>Bacteroidota</taxon>
        <taxon>Bacteroidia</taxon>
        <taxon>Bacteroidales</taxon>
        <taxon>Rikenellaceae</taxon>
        <taxon>Alistipes</taxon>
    </lineage>
</organism>
<gene>
    <name evidence="3" type="ORF">SAMN05444145_11260</name>
</gene>
<dbReference type="InterPro" id="IPR036291">
    <property type="entry name" value="NAD(P)-bd_dom_sf"/>
</dbReference>
<proteinExistence type="inferred from homology"/>
<dbReference type="PRINTS" id="PR01713">
    <property type="entry name" value="NUCEPIMERASE"/>
</dbReference>
<protein>
    <submittedName>
        <fullName evidence="3">dTDP-L-rhamnose 4-epimerase</fullName>
    </submittedName>
</protein>
<name>A0A1H4FUE1_9BACT</name>
<dbReference type="InterPro" id="IPR001509">
    <property type="entry name" value="Epimerase_deHydtase"/>
</dbReference>
<dbReference type="EMBL" id="FNRI01000012">
    <property type="protein sequence ID" value="SEB00132.1"/>
    <property type="molecule type" value="Genomic_DNA"/>
</dbReference>
<dbReference type="SUPFAM" id="SSF51735">
    <property type="entry name" value="NAD(P)-binding Rossmann-fold domains"/>
    <property type="match status" value="1"/>
</dbReference>
<feature type="domain" description="NAD-dependent epimerase/dehydratase" evidence="2">
    <location>
        <begin position="4"/>
        <end position="137"/>
    </location>
</feature>
<keyword evidence="4" id="KW-1185">Reference proteome</keyword>
<sequence>MKHILITGGAGFIGSNVACKLVAKGYEVSVLDNLSPQIHGDAPERTSPLYLGIKDKVRFIKGSVTSREDWLRALQGVDAVIHLAAETGTGQSMYEIEKYVRVNIGGTAILLDLLTNTRHRVKRVVVAESRAIYGEGRYWSDDLGGYVYPDERPDETMRHGDFEVKYPGCTKPLKLVGTTEDSAIHPNSVYGITKQVQGQLVHLVCKSIGVESVSFRYQNVYGPGQSLSNPYTGILSIFSTRIKNGNGINVFEDGRETRDFVYIDDVVDATILGLEIDGASGYAFNIGTGVATDVLTVANTLKKYYGVEVPVTVSGNYRLGDIRHNYADISLARRILGFEPRWSFDAGIAKFVEWVNGQDVQEDKYEASIEEMKRKGLYK</sequence>
<dbReference type="Gene3D" id="3.40.50.720">
    <property type="entry name" value="NAD(P)-binding Rossmann-like Domain"/>
    <property type="match status" value="1"/>
</dbReference>
<dbReference type="PANTHER" id="PTHR43000">
    <property type="entry name" value="DTDP-D-GLUCOSE 4,6-DEHYDRATASE-RELATED"/>
    <property type="match status" value="1"/>
</dbReference>
<evidence type="ECO:0000313" key="4">
    <source>
        <dbReference type="Proteomes" id="UP000183253"/>
    </source>
</evidence>
<dbReference type="RefSeq" id="WP_026020866.1">
    <property type="nucleotide sequence ID" value="NZ_CAEG01000019.1"/>
</dbReference>
<evidence type="ECO:0000259" key="2">
    <source>
        <dbReference type="Pfam" id="PF01370"/>
    </source>
</evidence>
<dbReference type="OrthoDB" id="9801785at2"/>
<reference evidence="3 4" key="1">
    <citation type="submission" date="2016-10" db="EMBL/GenBank/DDBJ databases">
        <authorList>
            <person name="de Groot N.N."/>
        </authorList>
    </citation>
    <scope>NUCLEOTIDE SEQUENCE [LARGE SCALE GENOMIC DNA]</scope>
    <source>
        <strain evidence="3 4">DSM 25383</strain>
    </source>
</reference>
<comment type="similarity">
    <text evidence="1">Belongs to the NAD(P)-dependent epimerase/dehydratase family.</text>
</comment>
<dbReference type="AlphaFoldDB" id="A0A1H4FUE1"/>
<dbReference type="Pfam" id="PF01370">
    <property type="entry name" value="Epimerase"/>
    <property type="match status" value="2"/>
</dbReference>
<dbReference type="STRING" id="1033731.SAMN05444145_11260"/>
<evidence type="ECO:0000256" key="1">
    <source>
        <dbReference type="ARBA" id="ARBA00007637"/>
    </source>
</evidence>
<feature type="domain" description="NAD-dependent epimerase/dehydratase" evidence="2">
    <location>
        <begin position="177"/>
        <end position="287"/>
    </location>
</feature>
<accession>A0A1H4FUE1</accession>